<dbReference type="InterPro" id="IPR006527">
    <property type="entry name" value="F-box-assoc_dom_typ1"/>
</dbReference>
<dbReference type="Proteomes" id="UP001408789">
    <property type="component" value="Unassembled WGS sequence"/>
</dbReference>
<sequence>MEIPPEIITDILHRLPAKSLGRFRCVSKNWLALISDPRFIKIHQNTSNRHHLISDSHHNSLYSLPLINQNDEKPKNLSLLFPHAYLFILHGSCNGLVFGSIDDFIGNNSLVVLNPTTNELIELPESGYEMLNNLLEIDIMYGFGYDSVTDDYKVVTVSYFHYNYLIPPDNMSVHVYSLRNNTWRWVVDSPYDHSHGKSLPAVFVNGSLHWIANKCYDHLPVIVAFSLADEGFSEVPSPNLGNDVDIMSKSDCKLVVFGEKLGVFLEDEVWVMNEYGVRESWSRILIRGLNEIPVVEPKIFYEDGKILLVSGDRMWIYDVEEESFCKTVDVSRNIEGLKVKGSYVESLVSPKFS</sequence>
<evidence type="ECO:0000313" key="3">
    <source>
        <dbReference type="Proteomes" id="UP001408789"/>
    </source>
</evidence>
<dbReference type="AlphaFoldDB" id="A0AAP0CBA5"/>
<dbReference type="Pfam" id="PF00646">
    <property type="entry name" value="F-box"/>
    <property type="match status" value="1"/>
</dbReference>
<dbReference type="InterPro" id="IPR001810">
    <property type="entry name" value="F-box_dom"/>
</dbReference>
<dbReference type="SUPFAM" id="SSF50965">
    <property type="entry name" value="Galactose oxidase, central domain"/>
    <property type="match status" value="1"/>
</dbReference>
<name>A0AAP0CBA5_9ASTR</name>
<dbReference type="PANTHER" id="PTHR31672:SF13">
    <property type="entry name" value="F-BOX PROTEIN CPR30-LIKE"/>
    <property type="match status" value="1"/>
</dbReference>
<gene>
    <name evidence="2" type="ORF">SSX86_029436</name>
</gene>
<dbReference type="SMART" id="SM00256">
    <property type="entry name" value="FBOX"/>
    <property type="match status" value="1"/>
</dbReference>
<dbReference type="NCBIfam" id="TIGR01640">
    <property type="entry name" value="F_box_assoc_1"/>
    <property type="match status" value="1"/>
</dbReference>
<evidence type="ECO:0000259" key="1">
    <source>
        <dbReference type="PROSITE" id="PS50181"/>
    </source>
</evidence>
<dbReference type="Gene3D" id="1.20.1280.50">
    <property type="match status" value="1"/>
</dbReference>
<evidence type="ECO:0000313" key="2">
    <source>
        <dbReference type="EMBL" id="KAK9052806.1"/>
    </source>
</evidence>
<organism evidence="2 3">
    <name type="scientific">Deinandra increscens subsp. villosa</name>
    <dbReference type="NCBI Taxonomy" id="3103831"/>
    <lineage>
        <taxon>Eukaryota</taxon>
        <taxon>Viridiplantae</taxon>
        <taxon>Streptophyta</taxon>
        <taxon>Embryophyta</taxon>
        <taxon>Tracheophyta</taxon>
        <taxon>Spermatophyta</taxon>
        <taxon>Magnoliopsida</taxon>
        <taxon>eudicotyledons</taxon>
        <taxon>Gunneridae</taxon>
        <taxon>Pentapetalae</taxon>
        <taxon>asterids</taxon>
        <taxon>campanulids</taxon>
        <taxon>Asterales</taxon>
        <taxon>Asteraceae</taxon>
        <taxon>Asteroideae</taxon>
        <taxon>Heliantheae alliance</taxon>
        <taxon>Madieae</taxon>
        <taxon>Madiinae</taxon>
        <taxon>Deinandra</taxon>
    </lineage>
</organism>
<dbReference type="InterPro" id="IPR050796">
    <property type="entry name" value="SCF_F-box_component"/>
</dbReference>
<dbReference type="SUPFAM" id="SSF81383">
    <property type="entry name" value="F-box domain"/>
    <property type="match status" value="1"/>
</dbReference>
<dbReference type="EMBL" id="JBCNJP010000027">
    <property type="protein sequence ID" value="KAK9052806.1"/>
    <property type="molecule type" value="Genomic_DNA"/>
</dbReference>
<dbReference type="Pfam" id="PF07734">
    <property type="entry name" value="FBA_1"/>
    <property type="match status" value="1"/>
</dbReference>
<reference evidence="2 3" key="1">
    <citation type="submission" date="2024-04" db="EMBL/GenBank/DDBJ databases">
        <title>The reference genome of an endangered Asteraceae, Deinandra increscens subsp. villosa, native to the Central Coast of California.</title>
        <authorList>
            <person name="Guilliams M."/>
            <person name="Hasenstab-Lehman K."/>
            <person name="Meyer R."/>
            <person name="Mcevoy S."/>
        </authorList>
    </citation>
    <scope>NUCLEOTIDE SEQUENCE [LARGE SCALE GENOMIC DNA]</scope>
    <source>
        <tissue evidence="2">Leaf</tissue>
    </source>
</reference>
<dbReference type="PROSITE" id="PS50181">
    <property type="entry name" value="FBOX"/>
    <property type="match status" value="1"/>
</dbReference>
<feature type="domain" description="F-box" evidence="1">
    <location>
        <begin position="1"/>
        <end position="42"/>
    </location>
</feature>
<dbReference type="CDD" id="cd22157">
    <property type="entry name" value="F-box_AtFBW1-like"/>
    <property type="match status" value="1"/>
</dbReference>
<accession>A0AAP0CBA5</accession>
<comment type="caution">
    <text evidence="2">The sequence shown here is derived from an EMBL/GenBank/DDBJ whole genome shotgun (WGS) entry which is preliminary data.</text>
</comment>
<protein>
    <recommendedName>
        <fullName evidence="1">F-box domain-containing protein</fullName>
    </recommendedName>
</protein>
<dbReference type="InterPro" id="IPR036047">
    <property type="entry name" value="F-box-like_dom_sf"/>
</dbReference>
<dbReference type="InterPro" id="IPR017451">
    <property type="entry name" value="F-box-assoc_interact_dom"/>
</dbReference>
<dbReference type="InterPro" id="IPR011043">
    <property type="entry name" value="Gal_Oxase/kelch_b-propeller"/>
</dbReference>
<dbReference type="PANTHER" id="PTHR31672">
    <property type="entry name" value="BNACNNG10540D PROTEIN"/>
    <property type="match status" value="1"/>
</dbReference>
<proteinExistence type="predicted"/>
<keyword evidence="3" id="KW-1185">Reference proteome</keyword>